<evidence type="ECO:0000256" key="1">
    <source>
        <dbReference type="SAM" id="SignalP"/>
    </source>
</evidence>
<feature type="signal peptide" evidence="1">
    <location>
        <begin position="1"/>
        <end position="19"/>
    </location>
</feature>
<name>A0ABW4NA03_9CAUL</name>
<feature type="chain" id="PRO_5047502255" description="UrcA family protein" evidence="1">
    <location>
        <begin position="20"/>
        <end position="84"/>
    </location>
</feature>
<comment type="caution">
    <text evidence="2">The sequence shown here is derived from an EMBL/GenBank/DDBJ whole genome shotgun (WGS) entry which is preliminary data.</text>
</comment>
<dbReference type="RefSeq" id="WP_377281600.1">
    <property type="nucleotide sequence ID" value="NZ_JBHRSI010000004.1"/>
</dbReference>
<sequence length="84" mass="8965">MSQLTYPAVLVCLALAASAAASEHRWILVTEGKGLNLQQTVIGTFATLEACKTAGATLKRELMWVHKWACLDRGEAPAEGAPNI</sequence>
<dbReference type="Proteomes" id="UP001597237">
    <property type="component" value="Unassembled WGS sequence"/>
</dbReference>
<organism evidence="2 3">
    <name type="scientific">Phenylobacterium terrae</name>
    <dbReference type="NCBI Taxonomy" id="2665495"/>
    <lineage>
        <taxon>Bacteria</taxon>
        <taxon>Pseudomonadati</taxon>
        <taxon>Pseudomonadota</taxon>
        <taxon>Alphaproteobacteria</taxon>
        <taxon>Caulobacterales</taxon>
        <taxon>Caulobacteraceae</taxon>
        <taxon>Phenylobacterium</taxon>
    </lineage>
</organism>
<accession>A0ABW4NA03</accession>
<dbReference type="EMBL" id="JBHUEY010000006">
    <property type="protein sequence ID" value="MFD1785540.1"/>
    <property type="molecule type" value="Genomic_DNA"/>
</dbReference>
<evidence type="ECO:0000313" key="2">
    <source>
        <dbReference type="EMBL" id="MFD1785540.1"/>
    </source>
</evidence>
<evidence type="ECO:0000313" key="3">
    <source>
        <dbReference type="Proteomes" id="UP001597237"/>
    </source>
</evidence>
<evidence type="ECO:0008006" key="4">
    <source>
        <dbReference type="Google" id="ProtNLM"/>
    </source>
</evidence>
<reference evidence="3" key="1">
    <citation type="journal article" date="2019" name="Int. J. Syst. Evol. Microbiol.">
        <title>The Global Catalogue of Microorganisms (GCM) 10K type strain sequencing project: providing services to taxonomists for standard genome sequencing and annotation.</title>
        <authorList>
            <consortium name="The Broad Institute Genomics Platform"/>
            <consortium name="The Broad Institute Genome Sequencing Center for Infectious Disease"/>
            <person name="Wu L."/>
            <person name="Ma J."/>
        </authorList>
    </citation>
    <scope>NUCLEOTIDE SEQUENCE [LARGE SCALE GENOMIC DNA]</scope>
    <source>
        <strain evidence="3">DFY28</strain>
    </source>
</reference>
<gene>
    <name evidence="2" type="ORF">ACFSC0_19235</name>
</gene>
<protein>
    <recommendedName>
        <fullName evidence="4">UrcA family protein</fullName>
    </recommendedName>
</protein>
<keyword evidence="1" id="KW-0732">Signal</keyword>
<proteinExistence type="predicted"/>
<keyword evidence="3" id="KW-1185">Reference proteome</keyword>